<dbReference type="Proteomes" id="UP000243207">
    <property type="component" value="Chromosome I"/>
</dbReference>
<proteinExistence type="predicted"/>
<gene>
    <name evidence="1" type="ORF">SAMN05216421_1091</name>
</gene>
<sequence length="63" mass="7347">MSEIEIERRMQLDLRGAVQEKIQRGYEIVSRDPIRLRRVGCGTQYELRGRVLIQMPVSETTDA</sequence>
<accession>A0A1H1QAG6</accession>
<evidence type="ECO:0000313" key="2">
    <source>
        <dbReference type="Proteomes" id="UP000243207"/>
    </source>
</evidence>
<evidence type="ECO:0000313" key="1">
    <source>
        <dbReference type="EMBL" id="SDS20374.1"/>
    </source>
</evidence>
<organism evidence="1 2">
    <name type="scientific">Halopseudomonas xinjiangensis</name>
    <dbReference type="NCBI Taxonomy" id="487184"/>
    <lineage>
        <taxon>Bacteria</taxon>
        <taxon>Pseudomonadati</taxon>
        <taxon>Pseudomonadota</taxon>
        <taxon>Gammaproteobacteria</taxon>
        <taxon>Pseudomonadales</taxon>
        <taxon>Pseudomonadaceae</taxon>
        <taxon>Halopseudomonas</taxon>
    </lineage>
</organism>
<dbReference type="RefSeq" id="WP_093392199.1">
    <property type="nucleotide sequence ID" value="NZ_LT629736.1"/>
</dbReference>
<protein>
    <submittedName>
        <fullName evidence="1">Uncharacterized protein</fullName>
    </submittedName>
</protein>
<dbReference type="EMBL" id="LT629736">
    <property type="protein sequence ID" value="SDS20374.1"/>
    <property type="molecule type" value="Genomic_DNA"/>
</dbReference>
<keyword evidence="2" id="KW-1185">Reference proteome</keyword>
<dbReference type="AlphaFoldDB" id="A0A1H1QAG6"/>
<dbReference type="STRING" id="487184.SAMN05216421_1091"/>
<name>A0A1H1QAG6_9GAMM</name>
<reference evidence="2" key="1">
    <citation type="submission" date="2016-10" db="EMBL/GenBank/DDBJ databases">
        <authorList>
            <person name="Varghese N."/>
            <person name="Submissions S."/>
        </authorList>
    </citation>
    <scope>NUCLEOTIDE SEQUENCE [LARGE SCALE GENOMIC DNA]</scope>
    <source>
        <strain evidence="2">NRRL B-51270</strain>
    </source>
</reference>